<organism evidence="1 2">
    <name type="scientific">Ascobolus immersus RN42</name>
    <dbReference type="NCBI Taxonomy" id="1160509"/>
    <lineage>
        <taxon>Eukaryota</taxon>
        <taxon>Fungi</taxon>
        <taxon>Dikarya</taxon>
        <taxon>Ascomycota</taxon>
        <taxon>Pezizomycotina</taxon>
        <taxon>Pezizomycetes</taxon>
        <taxon>Pezizales</taxon>
        <taxon>Ascobolaceae</taxon>
        <taxon>Ascobolus</taxon>
    </lineage>
</organism>
<evidence type="ECO:0000313" key="1">
    <source>
        <dbReference type="EMBL" id="RPA71408.1"/>
    </source>
</evidence>
<protein>
    <submittedName>
        <fullName evidence="1">Uncharacterized protein</fullName>
    </submittedName>
</protein>
<evidence type="ECO:0000313" key="2">
    <source>
        <dbReference type="Proteomes" id="UP000275078"/>
    </source>
</evidence>
<name>A0A3N4HEQ6_ASCIM</name>
<sequence>MTSASWFSWILNQSLVFFHKYLPDVHYQGYSKFVQAIRLCSQKRLYPREVQEIERLIGEFIEYVETEIYKFDIKRVHVWRPVLHQLLHVVRAIRMFGPMYLYAQWTIER</sequence>
<dbReference type="Proteomes" id="UP000275078">
    <property type="component" value="Unassembled WGS sequence"/>
</dbReference>
<dbReference type="OrthoDB" id="5409723at2759"/>
<feature type="non-terminal residue" evidence="1">
    <location>
        <position position="109"/>
    </location>
</feature>
<dbReference type="PANTHER" id="PTHR46579">
    <property type="entry name" value="F5/8 TYPE C DOMAIN-CONTAINING PROTEIN-RELATED"/>
    <property type="match status" value="1"/>
</dbReference>
<reference evidence="1 2" key="1">
    <citation type="journal article" date="2018" name="Nat. Ecol. Evol.">
        <title>Pezizomycetes genomes reveal the molecular basis of ectomycorrhizal truffle lifestyle.</title>
        <authorList>
            <person name="Murat C."/>
            <person name="Payen T."/>
            <person name="Noel B."/>
            <person name="Kuo A."/>
            <person name="Morin E."/>
            <person name="Chen J."/>
            <person name="Kohler A."/>
            <person name="Krizsan K."/>
            <person name="Balestrini R."/>
            <person name="Da Silva C."/>
            <person name="Montanini B."/>
            <person name="Hainaut M."/>
            <person name="Levati E."/>
            <person name="Barry K.W."/>
            <person name="Belfiori B."/>
            <person name="Cichocki N."/>
            <person name="Clum A."/>
            <person name="Dockter R.B."/>
            <person name="Fauchery L."/>
            <person name="Guy J."/>
            <person name="Iotti M."/>
            <person name="Le Tacon F."/>
            <person name="Lindquist E.A."/>
            <person name="Lipzen A."/>
            <person name="Malagnac F."/>
            <person name="Mello A."/>
            <person name="Molinier V."/>
            <person name="Miyauchi S."/>
            <person name="Poulain J."/>
            <person name="Riccioni C."/>
            <person name="Rubini A."/>
            <person name="Sitrit Y."/>
            <person name="Splivallo R."/>
            <person name="Traeger S."/>
            <person name="Wang M."/>
            <person name="Zifcakova L."/>
            <person name="Wipf D."/>
            <person name="Zambonelli A."/>
            <person name="Paolocci F."/>
            <person name="Nowrousian M."/>
            <person name="Ottonello S."/>
            <person name="Baldrian P."/>
            <person name="Spatafora J.W."/>
            <person name="Henrissat B."/>
            <person name="Nagy L.G."/>
            <person name="Aury J.M."/>
            <person name="Wincker P."/>
            <person name="Grigoriev I.V."/>
            <person name="Bonfante P."/>
            <person name="Martin F.M."/>
        </authorList>
    </citation>
    <scope>NUCLEOTIDE SEQUENCE [LARGE SCALE GENOMIC DNA]</scope>
    <source>
        <strain evidence="1 2">RN42</strain>
    </source>
</reference>
<accession>A0A3N4HEQ6</accession>
<dbReference type="EMBL" id="ML119932">
    <property type="protein sequence ID" value="RPA71408.1"/>
    <property type="molecule type" value="Genomic_DNA"/>
</dbReference>
<dbReference type="PANTHER" id="PTHR46579:SF1">
    <property type="entry name" value="F5_8 TYPE C DOMAIN-CONTAINING PROTEIN"/>
    <property type="match status" value="1"/>
</dbReference>
<gene>
    <name evidence="1" type="ORF">BJ508DRAFT_218056</name>
</gene>
<keyword evidence="2" id="KW-1185">Reference proteome</keyword>
<dbReference type="AlphaFoldDB" id="A0A3N4HEQ6"/>
<proteinExistence type="predicted"/>